<keyword evidence="1" id="KW-0689">Ribosomal protein</keyword>
<feature type="non-terminal residue" evidence="1">
    <location>
        <position position="1"/>
    </location>
</feature>
<accession>A0A429MI89</accession>
<dbReference type="Proteomes" id="UP000280073">
    <property type="component" value="Unassembled WGS sequence"/>
</dbReference>
<evidence type="ECO:0000313" key="2">
    <source>
        <dbReference type="Proteomes" id="UP000280073"/>
    </source>
</evidence>
<gene>
    <name evidence="1" type="ORF">EA686_26890</name>
</gene>
<dbReference type="GO" id="GO:0005840">
    <property type="term" value="C:ribosome"/>
    <property type="evidence" value="ECO:0007669"/>
    <property type="project" value="UniProtKB-KW"/>
</dbReference>
<name>A0A429MI89_ACIBA</name>
<dbReference type="AlphaFoldDB" id="A0A429MI89"/>
<proteinExistence type="predicted"/>
<dbReference type="EMBL" id="RFDI01002250">
    <property type="protein sequence ID" value="RSR23999.1"/>
    <property type="molecule type" value="Genomic_DNA"/>
</dbReference>
<keyword evidence="1" id="KW-0687">Ribonucleoprotein</keyword>
<sequence length="43" mass="4328">AIRAVTLYASAMADAILAGKEYAQSQANAQAKGDDAAKDASEA</sequence>
<reference evidence="1 2" key="1">
    <citation type="submission" date="2018-10" db="EMBL/GenBank/DDBJ databases">
        <title>GWAS and RNA-Seq identify cryptic mechanisms of antimicrobial resistance in Acinetobacter baumannii.</title>
        <authorList>
            <person name="Sahl J.W."/>
        </authorList>
    </citation>
    <scope>NUCLEOTIDE SEQUENCE [LARGE SCALE GENOMIC DNA]</scope>
    <source>
        <strain evidence="1 2">TG28175</strain>
    </source>
</reference>
<comment type="caution">
    <text evidence="1">The sequence shown here is derived from an EMBL/GenBank/DDBJ whole genome shotgun (WGS) entry which is preliminary data.</text>
</comment>
<protein>
    <submittedName>
        <fullName evidence="1">30S ribosomal protein S2</fullName>
    </submittedName>
</protein>
<organism evidence="1 2">
    <name type="scientific">Acinetobacter baumannii</name>
    <dbReference type="NCBI Taxonomy" id="470"/>
    <lineage>
        <taxon>Bacteria</taxon>
        <taxon>Pseudomonadati</taxon>
        <taxon>Pseudomonadota</taxon>
        <taxon>Gammaproteobacteria</taxon>
        <taxon>Moraxellales</taxon>
        <taxon>Moraxellaceae</taxon>
        <taxon>Acinetobacter</taxon>
        <taxon>Acinetobacter calcoaceticus/baumannii complex</taxon>
    </lineage>
</organism>
<evidence type="ECO:0000313" key="1">
    <source>
        <dbReference type="EMBL" id="RSR23999.1"/>
    </source>
</evidence>